<dbReference type="EMBL" id="JAHQIW010002797">
    <property type="protein sequence ID" value="KAJ1356411.1"/>
    <property type="molecule type" value="Genomic_DNA"/>
</dbReference>
<protein>
    <submittedName>
        <fullName evidence="1">Uncharacterized protein</fullName>
    </submittedName>
</protein>
<dbReference type="Proteomes" id="UP001196413">
    <property type="component" value="Unassembled WGS sequence"/>
</dbReference>
<gene>
    <name evidence="1" type="ORF">KIN20_014121</name>
</gene>
<evidence type="ECO:0000313" key="1">
    <source>
        <dbReference type="EMBL" id="KAJ1356411.1"/>
    </source>
</evidence>
<organism evidence="1 2">
    <name type="scientific">Parelaphostrongylus tenuis</name>
    <name type="common">Meningeal worm</name>
    <dbReference type="NCBI Taxonomy" id="148309"/>
    <lineage>
        <taxon>Eukaryota</taxon>
        <taxon>Metazoa</taxon>
        <taxon>Ecdysozoa</taxon>
        <taxon>Nematoda</taxon>
        <taxon>Chromadorea</taxon>
        <taxon>Rhabditida</taxon>
        <taxon>Rhabditina</taxon>
        <taxon>Rhabditomorpha</taxon>
        <taxon>Strongyloidea</taxon>
        <taxon>Metastrongylidae</taxon>
        <taxon>Parelaphostrongylus</taxon>
    </lineage>
</organism>
<evidence type="ECO:0000313" key="2">
    <source>
        <dbReference type="Proteomes" id="UP001196413"/>
    </source>
</evidence>
<accession>A0AAD5QRL8</accession>
<sequence length="63" mass="7656">MSPLQNRQTIVWEQQAVASYDEVDFRKEIDLNMMTNYSTEKYEKRKKRCKWRVMFDFATALSV</sequence>
<reference evidence="1" key="1">
    <citation type="submission" date="2021-06" db="EMBL/GenBank/DDBJ databases">
        <title>Parelaphostrongylus tenuis whole genome reference sequence.</title>
        <authorList>
            <person name="Garwood T.J."/>
            <person name="Larsen P.A."/>
            <person name="Fountain-Jones N.M."/>
            <person name="Garbe J.R."/>
            <person name="Macchietto M.G."/>
            <person name="Kania S.A."/>
            <person name="Gerhold R.W."/>
            <person name="Richards J.E."/>
            <person name="Wolf T.M."/>
        </authorList>
    </citation>
    <scope>NUCLEOTIDE SEQUENCE</scope>
    <source>
        <strain evidence="1">MNPRO001-30</strain>
        <tissue evidence="1">Meninges</tissue>
    </source>
</reference>
<dbReference type="AlphaFoldDB" id="A0AAD5QRL8"/>
<name>A0AAD5QRL8_PARTN</name>
<proteinExistence type="predicted"/>
<comment type="caution">
    <text evidence="1">The sequence shown here is derived from an EMBL/GenBank/DDBJ whole genome shotgun (WGS) entry which is preliminary data.</text>
</comment>
<keyword evidence="2" id="KW-1185">Reference proteome</keyword>